<gene>
    <name evidence="4" type="ORF">IWX90DRAFT_277759</name>
</gene>
<evidence type="ECO:0000256" key="1">
    <source>
        <dbReference type="ARBA" id="ARBA00001148"/>
    </source>
</evidence>
<sequence length="237" mass="24985">MYGAVKTLEATSKCASTSPAALVVRVVVPAVRTHSGAFYLFVTAPALGFPASLEAPDLAALDDATRKVKAAFNGNVQLKQRYLHHPDHADLQSLYSVYVTEPGSGAVAPGNQGADTGVCFFAGRQVDRSPTGSGVQARVALAVAKGQRSMGQSWTYHSLVSRASEGGRGGFVGTLVEEAAVGEKKEVRVEVSGWANYTGVATWVVEEDDDLGEGFDFEALGSRSHQVRSLRNQLLGS</sequence>
<evidence type="ECO:0000313" key="4">
    <source>
        <dbReference type="EMBL" id="KAK8161692.1"/>
    </source>
</evidence>
<keyword evidence="5" id="KW-1185">Reference proteome</keyword>
<dbReference type="Pfam" id="PF05544">
    <property type="entry name" value="Pro_racemase"/>
    <property type="match status" value="1"/>
</dbReference>
<dbReference type="Proteomes" id="UP001456524">
    <property type="component" value="Unassembled WGS sequence"/>
</dbReference>
<dbReference type="EMBL" id="JBBWUH010000007">
    <property type="protein sequence ID" value="KAK8161692.1"/>
    <property type="molecule type" value="Genomic_DNA"/>
</dbReference>
<accession>A0ABR1XN96</accession>
<dbReference type="PANTHER" id="PTHR33442">
    <property type="entry name" value="TRANS-3-HYDROXY-L-PROLINE DEHYDRATASE"/>
    <property type="match status" value="1"/>
</dbReference>
<name>A0ABR1XN96_9PEZI</name>
<dbReference type="PANTHER" id="PTHR33442:SF1">
    <property type="entry name" value="TRANS-3-HYDROXY-L-PROLINE DEHYDRATASE"/>
    <property type="match status" value="1"/>
</dbReference>
<comment type="catalytic activity">
    <reaction evidence="1">
        <text>trans-3-hydroxy-L-proline = 1-pyrroline-2-carboxylate + H2O</text>
        <dbReference type="Rhea" id="RHEA:10320"/>
        <dbReference type="ChEBI" id="CHEBI:15377"/>
        <dbReference type="ChEBI" id="CHEBI:39785"/>
        <dbReference type="ChEBI" id="CHEBI:57938"/>
        <dbReference type="EC" id="4.2.1.77"/>
    </reaction>
</comment>
<evidence type="ECO:0000313" key="5">
    <source>
        <dbReference type="Proteomes" id="UP001456524"/>
    </source>
</evidence>
<comment type="similarity">
    <text evidence="2">Belongs to the proline racemase family.</text>
</comment>
<dbReference type="Gene3D" id="3.10.310.10">
    <property type="entry name" value="Diaminopimelate Epimerase, Chain A, domain 1"/>
    <property type="match status" value="1"/>
</dbReference>
<evidence type="ECO:0000256" key="2">
    <source>
        <dbReference type="ARBA" id="ARBA00007529"/>
    </source>
</evidence>
<evidence type="ECO:0000256" key="3">
    <source>
        <dbReference type="ARBA" id="ARBA00013105"/>
    </source>
</evidence>
<dbReference type="SUPFAM" id="SSF54506">
    <property type="entry name" value="Diaminopimelate epimerase-like"/>
    <property type="match status" value="1"/>
</dbReference>
<proteinExistence type="inferred from homology"/>
<protein>
    <recommendedName>
        <fullName evidence="3">trans-L-3-hydroxyproline dehydratase</fullName>
        <ecNumber evidence="3">4.2.1.77</ecNumber>
    </recommendedName>
</protein>
<organism evidence="4 5">
    <name type="scientific">Phyllosticta citrichinensis</name>
    <dbReference type="NCBI Taxonomy" id="1130410"/>
    <lineage>
        <taxon>Eukaryota</taxon>
        <taxon>Fungi</taxon>
        <taxon>Dikarya</taxon>
        <taxon>Ascomycota</taxon>
        <taxon>Pezizomycotina</taxon>
        <taxon>Dothideomycetes</taxon>
        <taxon>Dothideomycetes incertae sedis</taxon>
        <taxon>Botryosphaeriales</taxon>
        <taxon>Phyllostictaceae</taxon>
        <taxon>Phyllosticta</taxon>
    </lineage>
</organism>
<dbReference type="InterPro" id="IPR008794">
    <property type="entry name" value="Pro_racemase_fam"/>
</dbReference>
<reference evidence="4 5" key="1">
    <citation type="journal article" date="2022" name="G3 (Bethesda)">
        <title>Enemy or ally: a genomic approach to elucidate the lifestyle of Phyllosticta citrichinaensis.</title>
        <authorList>
            <person name="Buijs V.A."/>
            <person name="Groenewald J.Z."/>
            <person name="Haridas S."/>
            <person name="LaButti K.M."/>
            <person name="Lipzen A."/>
            <person name="Martin F.M."/>
            <person name="Barry K."/>
            <person name="Grigoriev I.V."/>
            <person name="Crous P.W."/>
            <person name="Seidl M.F."/>
        </authorList>
    </citation>
    <scope>NUCLEOTIDE SEQUENCE [LARGE SCALE GENOMIC DNA]</scope>
    <source>
        <strain evidence="4 5">CBS 129764</strain>
    </source>
</reference>
<comment type="caution">
    <text evidence="4">The sequence shown here is derived from an EMBL/GenBank/DDBJ whole genome shotgun (WGS) entry which is preliminary data.</text>
</comment>
<dbReference type="EC" id="4.2.1.77" evidence="3"/>